<accession>A0A182TPS5</accession>
<organism evidence="1 2">
    <name type="scientific">Anopheles melas</name>
    <dbReference type="NCBI Taxonomy" id="34690"/>
    <lineage>
        <taxon>Eukaryota</taxon>
        <taxon>Metazoa</taxon>
        <taxon>Ecdysozoa</taxon>
        <taxon>Arthropoda</taxon>
        <taxon>Hexapoda</taxon>
        <taxon>Insecta</taxon>
        <taxon>Pterygota</taxon>
        <taxon>Neoptera</taxon>
        <taxon>Endopterygota</taxon>
        <taxon>Diptera</taxon>
        <taxon>Nematocera</taxon>
        <taxon>Culicoidea</taxon>
        <taxon>Culicidae</taxon>
        <taxon>Anophelinae</taxon>
        <taxon>Anopheles</taxon>
    </lineage>
</organism>
<proteinExistence type="predicted"/>
<dbReference type="AlphaFoldDB" id="A0A182TPS5"/>
<evidence type="ECO:0000313" key="1">
    <source>
        <dbReference type="EnsemblMetazoa" id="AMEC006164-PA"/>
    </source>
</evidence>
<sequence length="101" mass="11150">MPDEPTGALPFANSSEYPLPPPIPVIECCRVKSVTVHIYDITVREQATAARNQHAPRRLPNGDPILPDQLPVVRTWCKGLPALLLLLLLLLKQTLTDNAVH</sequence>
<keyword evidence="2" id="KW-1185">Reference proteome</keyword>
<dbReference type="Proteomes" id="UP000075902">
    <property type="component" value="Unassembled WGS sequence"/>
</dbReference>
<protein>
    <submittedName>
        <fullName evidence="1">Uncharacterized protein</fullName>
    </submittedName>
</protein>
<name>A0A182TPS5_9DIPT</name>
<reference evidence="1" key="2">
    <citation type="submission" date="2020-05" db="UniProtKB">
        <authorList>
            <consortium name="EnsemblMetazoa"/>
        </authorList>
    </citation>
    <scope>IDENTIFICATION</scope>
    <source>
        <strain evidence="1">CM1001059</strain>
    </source>
</reference>
<reference evidence="2" key="1">
    <citation type="submission" date="2014-01" db="EMBL/GenBank/DDBJ databases">
        <title>The Genome Sequence of Anopheles melas CM1001059_A (V2).</title>
        <authorList>
            <consortium name="The Broad Institute Genomics Platform"/>
            <person name="Neafsey D.E."/>
            <person name="Besansky N."/>
            <person name="Howell P."/>
            <person name="Walton C."/>
            <person name="Young S.K."/>
            <person name="Zeng Q."/>
            <person name="Gargeya S."/>
            <person name="Fitzgerald M."/>
            <person name="Haas B."/>
            <person name="Abouelleil A."/>
            <person name="Allen A.W."/>
            <person name="Alvarado L."/>
            <person name="Arachchi H.M."/>
            <person name="Berlin A.M."/>
            <person name="Chapman S.B."/>
            <person name="Gainer-Dewar J."/>
            <person name="Goldberg J."/>
            <person name="Griggs A."/>
            <person name="Gujja S."/>
            <person name="Hansen M."/>
            <person name="Howarth C."/>
            <person name="Imamovic A."/>
            <person name="Ireland A."/>
            <person name="Larimer J."/>
            <person name="McCowan C."/>
            <person name="Murphy C."/>
            <person name="Pearson M."/>
            <person name="Poon T.W."/>
            <person name="Priest M."/>
            <person name="Roberts A."/>
            <person name="Saif S."/>
            <person name="Shea T."/>
            <person name="Sisk P."/>
            <person name="Sykes S."/>
            <person name="Wortman J."/>
            <person name="Nusbaum C."/>
            <person name="Birren B."/>
        </authorList>
    </citation>
    <scope>NUCLEOTIDE SEQUENCE [LARGE SCALE GENOMIC DNA]</scope>
    <source>
        <strain evidence="2">CM1001059</strain>
    </source>
</reference>
<evidence type="ECO:0000313" key="2">
    <source>
        <dbReference type="Proteomes" id="UP000075902"/>
    </source>
</evidence>
<dbReference type="EnsemblMetazoa" id="AMEC006164-RA">
    <property type="protein sequence ID" value="AMEC006164-PA"/>
    <property type="gene ID" value="AMEC006164"/>
</dbReference>
<dbReference type="VEuPathDB" id="VectorBase:AMEC006164"/>